<keyword evidence="1" id="KW-0732">Signal</keyword>
<accession>A0ABQ4MH24</accession>
<dbReference type="Pfam" id="PF02839">
    <property type="entry name" value="CBM_5_12"/>
    <property type="match status" value="1"/>
</dbReference>
<dbReference type="Pfam" id="PF00041">
    <property type="entry name" value="fn3"/>
    <property type="match status" value="2"/>
</dbReference>
<organism evidence="6 7">
    <name type="scientific">Paenibacillus vini</name>
    <dbReference type="NCBI Taxonomy" id="1476024"/>
    <lineage>
        <taxon>Bacteria</taxon>
        <taxon>Bacillati</taxon>
        <taxon>Bacillota</taxon>
        <taxon>Bacilli</taxon>
        <taxon>Bacillales</taxon>
        <taxon>Paenibacillaceae</taxon>
        <taxon>Paenibacillus</taxon>
    </lineage>
</organism>
<dbReference type="InterPro" id="IPR003610">
    <property type="entry name" value="CBM5/12"/>
</dbReference>
<dbReference type="InterPro" id="IPR004302">
    <property type="entry name" value="Cellulose/chitin-bd_N"/>
</dbReference>
<evidence type="ECO:0000313" key="6">
    <source>
        <dbReference type="EMBL" id="GIP55281.1"/>
    </source>
</evidence>
<dbReference type="SUPFAM" id="SSF49265">
    <property type="entry name" value="Fibronectin type III"/>
    <property type="match status" value="1"/>
</dbReference>
<dbReference type="PRINTS" id="PR00014">
    <property type="entry name" value="FNTYPEIII"/>
</dbReference>
<dbReference type="InterPro" id="IPR013783">
    <property type="entry name" value="Ig-like_fold"/>
</dbReference>
<dbReference type="PROSITE" id="PS50853">
    <property type="entry name" value="FN3"/>
    <property type="match status" value="2"/>
</dbReference>
<dbReference type="InterPro" id="IPR003961">
    <property type="entry name" value="FN3_dom"/>
</dbReference>
<dbReference type="InterPro" id="IPR036573">
    <property type="entry name" value="CBM_sf_5/12"/>
</dbReference>
<keyword evidence="3" id="KW-0119">Carbohydrate metabolism</keyword>
<feature type="transmembrane region" description="Helical" evidence="4">
    <location>
        <begin position="12"/>
        <end position="32"/>
    </location>
</feature>
<keyword evidence="4" id="KW-0472">Membrane</keyword>
<dbReference type="SUPFAM" id="SSF81296">
    <property type="entry name" value="E set domains"/>
    <property type="match status" value="1"/>
</dbReference>
<keyword evidence="4" id="KW-1133">Transmembrane helix</keyword>
<feature type="domain" description="Fibronectin type-III" evidence="5">
    <location>
        <begin position="312"/>
        <end position="400"/>
    </location>
</feature>
<evidence type="ECO:0000256" key="1">
    <source>
        <dbReference type="ARBA" id="ARBA00022729"/>
    </source>
</evidence>
<dbReference type="EMBL" id="BOSL01000017">
    <property type="protein sequence ID" value="GIP55281.1"/>
    <property type="molecule type" value="Genomic_DNA"/>
</dbReference>
<evidence type="ECO:0000256" key="4">
    <source>
        <dbReference type="SAM" id="Phobius"/>
    </source>
</evidence>
<comment type="caution">
    <text evidence="6">The sequence shown here is derived from an EMBL/GenBank/DDBJ whole genome shotgun (WGS) entry which is preliminary data.</text>
</comment>
<reference evidence="6 7" key="1">
    <citation type="submission" date="2021-03" db="EMBL/GenBank/DDBJ databases">
        <title>Antimicrobial resistance genes in bacteria isolated from Japanese honey, and their potential for conferring macrolide and lincosamide resistance in the American foulbrood pathogen Paenibacillus larvae.</title>
        <authorList>
            <person name="Okamoto M."/>
            <person name="Kumagai M."/>
            <person name="Kanamori H."/>
            <person name="Takamatsu D."/>
        </authorList>
    </citation>
    <scope>NUCLEOTIDE SEQUENCE [LARGE SCALE GENOMIC DNA]</scope>
    <source>
        <strain evidence="6 7">J42TS3</strain>
    </source>
</reference>
<evidence type="ECO:0000256" key="2">
    <source>
        <dbReference type="ARBA" id="ARBA00022801"/>
    </source>
</evidence>
<protein>
    <submittedName>
        <fullName evidence="6">Chitin-binding protein</fullName>
    </submittedName>
</protein>
<dbReference type="PANTHER" id="PTHR34823:SF1">
    <property type="entry name" value="CHITIN-BINDING TYPE-4 DOMAIN-CONTAINING PROTEIN"/>
    <property type="match status" value="1"/>
</dbReference>
<dbReference type="CDD" id="cd12214">
    <property type="entry name" value="ChiA1_BD"/>
    <property type="match status" value="1"/>
</dbReference>
<dbReference type="PANTHER" id="PTHR34823">
    <property type="entry name" value="GLCNAC-BINDING PROTEIN A"/>
    <property type="match status" value="1"/>
</dbReference>
<proteinExistence type="predicted"/>
<dbReference type="SUPFAM" id="SSF51055">
    <property type="entry name" value="Carbohydrate binding domain"/>
    <property type="match status" value="1"/>
</dbReference>
<evidence type="ECO:0000256" key="3">
    <source>
        <dbReference type="ARBA" id="ARBA00023326"/>
    </source>
</evidence>
<dbReference type="Proteomes" id="UP000679992">
    <property type="component" value="Unassembled WGS sequence"/>
</dbReference>
<keyword evidence="7" id="KW-1185">Reference proteome</keyword>
<dbReference type="Gene3D" id="2.70.50.50">
    <property type="entry name" value="chitin-binding protein cbp21"/>
    <property type="match status" value="1"/>
</dbReference>
<evidence type="ECO:0000313" key="7">
    <source>
        <dbReference type="Proteomes" id="UP000679992"/>
    </source>
</evidence>
<name>A0ABQ4MH24_9BACL</name>
<feature type="domain" description="Fibronectin type-III" evidence="5">
    <location>
        <begin position="216"/>
        <end position="303"/>
    </location>
</feature>
<dbReference type="CDD" id="cd00063">
    <property type="entry name" value="FN3"/>
    <property type="match status" value="2"/>
</dbReference>
<keyword evidence="3" id="KW-0624">Polysaccharide degradation</keyword>
<dbReference type="SMART" id="SM00060">
    <property type="entry name" value="FN3"/>
    <property type="match status" value="2"/>
</dbReference>
<dbReference type="Pfam" id="PF03067">
    <property type="entry name" value="LPMO_10"/>
    <property type="match status" value="1"/>
</dbReference>
<evidence type="ECO:0000259" key="5">
    <source>
        <dbReference type="PROSITE" id="PS50853"/>
    </source>
</evidence>
<dbReference type="SMART" id="SM00495">
    <property type="entry name" value="ChtBD3"/>
    <property type="match status" value="1"/>
</dbReference>
<sequence length="449" mass="47157">MTSIRLSNSLLLKALTSFGIMLIAVFCMFLLAEKASAHGYIDSPGSRGYLCKLGQNTDCGAVVYEPHSLEAPKGFPAAGPADGKIASAGGIFPKLDEQSANRWTKVNMSSGTNTFHWTLTAAHATSSWKYYITKPNWNPDAPLTRDSFDLTPFCSVDYGGVRPPFTYSDTCNVPARTGYHVILAVWEIADTANAFYNVIDVNFGGSNPVDTQAPTAPSSLAFSGVTSTSVNLSWNASSDNVGVTGYRIYNGTNQIAAVSGSTLNYNVTGLTANTAYSFQVKAVDAAGNLSAASNTVNVTTSQVVNDTQAPTAPGNLHVMGTPTSSSVTLMWNPSTDNVGVTGYKIYRGTTLAGTVSGTTTEYTVSGLSASTSYTFTVRAIDATGNESAASNSVSATTAAPPAAQPWAPNVAYTAGTLVSYNGNTYECRQSHTSLTGWEPSNVPALWLLK</sequence>
<keyword evidence="2" id="KW-0378">Hydrolase</keyword>
<gene>
    <name evidence="6" type="ORF">J42TS3_43160</name>
</gene>
<dbReference type="CDD" id="cd21177">
    <property type="entry name" value="LPMO_AA10"/>
    <property type="match status" value="1"/>
</dbReference>
<dbReference type="Gene3D" id="2.60.40.10">
    <property type="entry name" value="Immunoglobulins"/>
    <property type="match status" value="2"/>
</dbReference>
<dbReference type="RefSeq" id="WP_213656299.1">
    <property type="nucleotide sequence ID" value="NZ_BOSL01000017.1"/>
</dbReference>
<dbReference type="InterPro" id="IPR051024">
    <property type="entry name" value="GlcNAc_Chitin_IntDeg"/>
</dbReference>
<dbReference type="Gene3D" id="2.10.10.20">
    <property type="entry name" value="Carbohydrate-binding module superfamily 5/12"/>
    <property type="match status" value="1"/>
</dbReference>
<dbReference type="InterPro" id="IPR036116">
    <property type="entry name" value="FN3_sf"/>
</dbReference>
<dbReference type="InterPro" id="IPR014756">
    <property type="entry name" value="Ig_E-set"/>
</dbReference>
<keyword evidence="4" id="KW-0812">Transmembrane</keyword>